<dbReference type="AlphaFoldDB" id="A0A395JJG8"/>
<dbReference type="OrthoDB" id="7063981at2"/>
<accession>A0A395JJG8</accession>
<dbReference type="Gene3D" id="3.30.1150.10">
    <property type="match status" value="1"/>
</dbReference>
<dbReference type="RefSeq" id="WP_113954886.1">
    <property type="nucleotide sequence ID" value="NZ_QNRT01000003.1"/>
</dbReference>
<comment type="caution">
    <text evidence="2">The sequence shown here is derived from an EMBL/GenBank/DDBJ whole genome shotgun (WGS) entry which is preliminary data.</text>
</comment>
<feature type="signal peptide" evidence="1">
    <location>
        <begin position="1"/>
        <end position="24"/>
    </location>
</feature>
<dbReference type="EMBL" id="QNRT01000003">
    <property type="protein sequence ID" value="RBP49899.1"/>
    <property type="molecule type" value="Genomic_DNA"/>
</dbReference>
<evidence type="ECO:0008006" key="4">
    <source>
        <dbReference type="Google" id="ProtNLM"/>
    </source>
</evidence>
<evidence type="ECO:0000313" key="2">
    <source>
        <dbReference type="EMBL" id="RBP49899.1"/>
    </source>
</evidence>
<feature type="chain" id="PRO_5017443787" description="TonB-like protein" evidence="1">
    <location>
        <begin position="25"/>
        <end position="193"/>
    </location>
</feature>
<name>A0A395JJG8_9GAMM</name>
<gene>
    <name evidence="2" type="ORF">DFR28_103331</name>
</gene>
<dbReference type="Proteomes" id="UP000253083">
    <property type="component" value="Unassembled WGS sequence"/>
</dbReference>
<organism evidence="2 3">
    <name type="scientific">Arenicella xantha</name>
    <dbReference type="NCBI Taxonomy" id="644221"/>
    <lineage>
        <taxon>Bacteria</taxon>
        <taxon>Pseudomonadati</taxon>
        <taxon>Pseudomonadota</taxon>
        <taxon>Gammaproteobacteria</taxon>
        <taxon>Arenicellales</taxon>
        <taxon>Arenicellaceae</taxon>
        <taxon>Arenicella</taxon>
    </lineage>
</organism>
<sequence>MHKTTLLGIFITLIMLGAPSTTSANEKDRLYKLYGDAPKGSKLRPIEATSYIPFNKEYSQLSERQKKIYRADFQGLQPDQIPPFPEGGVNQIYEPLIQGHARIGGGGELLLFADIDEEGVAQKVTVYKSPTEELAELATTVVFNLKFHPATCAGEPCAMEFPFLFDVPHRNRELKSLNKEDFGKGDIDTAYSK</sequence>
<protein>
    <recommendedName>
        <fullName evidence="4">TonB-like protein</fullName>
    </recommendedName>
</protein>
<reference evidence="2 3" key="1">
    <citation type="submission" date="2018-06" db="EMBL/GenBank/DDBJ databases">
        <title>Genomic Encyclopedia of Type Strains, Phase IV (KMG-IV): sequencing the most valuable type-strain genomes for metagenomic binning, comparative biology and taxonomic classification.</title>
        <authorList>
            <person name="Goeker M."/>
        </authorList>
    </citation>
    <scope>NUCLEOTIDE SEQUENCE [LARGE SCALE GENOMIC DNA]</scope>
    <source>
        <strain evidence="2 3">DSM 24032</strain>
    </source>
</reference>
<evidence type="ECO:0000313" key="3">
    <source>
        <dbReference type="Proteomes" id="UP000253083"/>
    </source>
</evidence>
<dbReference type="InParanoid" id="A0A395JJG8"/>
<evidence type="ECO:0000256" key="1">
    <source>
        <dbReference type="SAM" id="SignalP"/>
    </source>
</evidence>
<keyword evidence="3" id="KW-1185">Reference proteome</keyword>
<keyword evidence="1" id="KW-0732">Signal</keyword>
<proteinExistence type="predicted"/>